<dbReference type="HOGENOM" id="CLU_3131548_0_0_10"/>
<accession>B0MYP5</accession>
<gene>
    <name evidence="1" type="ORF">ALIPUT_02261</name>
</gene>
<keyword evidence="2" id="KW-1185">Reference proteome</keyword>
<dbReference type="Proteomes" id="UP000005819">
    <property type="component" value="Unassembled WGS sequence"/>
</dbReference>
<comment type="caution">
    <text evidence="1">The sequence shown here is derived from an EMBL/GenBank/DDBJ whole genome shotgun (WGS) entry which is preliminary data.</text>
</comment>
<protein>
    <submittedName>
        <fullName evidence="1">Uncharacterized protein</fullName>
    </submittedName>
</protein>
<reference evidence="1" key="1">
    <citation type="submission" date="2007-10" db="EMBL/GenBank/DDBJ databases">
        <authorList>
            <person name="Fulton L."/>
            <person name="Clifton S."/>
            <person name="Fulton B."/>
            <person name="Xu J."/>
            <person name="Minx P."/>
            <person name="Pepin K.H."/>
            <person name="Johnson M."/>
            <person name="Thiruvilangam P."/>
            <person name="Bhonagiri V."/>
            <person name="Nash W.E."/>
            <person name="Mardis E.R."/>
            <person name="Wilson R.K."/>
        </authorList>
    </citation>
    <scope>NUCLEOTIDE SEQUENCE [LARGE SCALE GENOMIC DNA]</scope>
    <source>
        <strain evidence="1">DSM 17216</strain>
    </source>
</reference>
<dbReference type="EMBL" id="ABFK02000020">
    <property type="protein sequence ID" value="EDS02731.1"/>
    <property type="molecule type" value="Genomic_DNA"/>
</dbReference>
<dbReference type="AlphaFoldDB" id="B0MYP5"/>
<evidence type="ECO:0000313" key="2">
    <source>
        <dbReference type="Proteomes" id="UP000005819"/>
    </source>
</evidence>
<sequence length="49" mass="5302">MGDGTQGTGSAAGSSVKMERILDDLLKKILYLSHWSVVTKKIPVRGILM</sequence>
<proteinExistence type="predicted"/>
<organism evidence="1 2">
    <name type="scientific">Alistipes putredinis DSM 17216</name>
    <dbReference type="NCBI Taxonomy" id="445970"/>
    <lineage>
        <taxon>Bacteria</taxon>
        <taxon>Pseudomonadati</taxon>
        <taxon>Bacteroidota</taxon>
        <taxon>Bacteroidia</taxon>
        <taxon>Bacteroidales</taxon>
        <taxon>Rikenellaceae</taxon>
        <taxon>Alistipes</taxon>
    </lineage>
</organism>
<reference evidence="1" key="2">
    <citation type="submission" date="2013-09" db="EMBL/GenBank/DDBJ databases">
        <title>Draft genome sequence of Alistipes putredinis (DSM 17216).</title>
        <authorList>
            <person name="Sudarsanam P."/>
            <person name="Ley R."/>
            <person name="Guruge J."/>
            <person name="Turnbaugh P.J."/>
            <person name="Mahowald M."/>
            <person name="Liep D."/>
            <person name="Gordon J."/>
        </authorList>
    </citation>
    <scope>NUCLEOTIDE SEQUENCE</scope>
    <source>
        <strain evidence="1">DSM 17216</strain>
    </source>
</reference>
<name>B0MYP5_9BACT</name>
<evidence type="ECO:0000313" key="1">
    <source>
        <dbReference type="EMBL" id="EDS02731.1"/>
    </source>
</evidence>